<feature type="signal peptide" evidence="1">
    <location>
        <begin position="1"/>
        <end position="23"/>
    </location>
</feature>
<name>A0A0J8VC53_9GAMM</name>
<evidence type="ECO:0000256" key="1">
    <source>
        <dbReference type="SAM" id="SignalP"/>
    </source>
</evidence>
<sequence>MTIKAFRLLPLAALCALSGQVNAASATDARISELENQVSVLSEQQQSSIADRFQFDGFASLNLQVANNKAGYAGASDKLNLDEGSLFGLQTVFTINDSTQATVQLVSRGTELENWKPQIEWAFISHEFTHNLKGRAGKLRLPLFMLSDYLEVGYAQLGVRVPNEVYGNVVATSFTGADMLYDIELDDSSIQLQGFAGSHNLSSDKTKFRAQTKFDQIYGGVVSWTNDTVTLRSSYAQAKVTSQDNWTLSGKPVGATTFQNDEAKFYGVGARFDGENLFVMSEVTRTETQGFYPDADAAYVTAGYRIESVTPYFTVSHLKTKDNDGRKKASAQAAANFMQNQTKPNMFLAGSTRLQQELLDMQRTSYSVGARWDVYTNMALKADVTYVTDFGDTNGGLPGAVNAKMKGQNIDDTMVYTVKLDVVF</sequence>
<proteinExistence type="predicted"/>
<dbReference type="STRING" id="680026.AB733_10135"/>
<keyword evidence="1" id="KW-0732">Signal</keyword>
<gene>
    <name evidence="2" type="ORF">C9I94_01265</name>
</gene>
<dbReference type="SUPFAM" id="SSF56935">
    <property type="entry name" value="Porins"/>
    <property type="match status" value="1"/>
</dbReference>
<dbReference type="OrthoDB" id="197869at2"/>
<evidence type="ECO:0000313" key="2">
    <source>
        <dbReference type="EMBL" id="PSW26641.1"/>
    </source>
</evidence>
<comment type="caution">
    <text evidence="2">The sequence shown here is derived from an EMBL/GenBank/DDBJ whole genome shotgun (WGS) entry which is preliminary data.</text>
</comment>
<dbReference type="EMBL" id="PYLZ01000001">
    <property type="protein sequence ID" value="PSW26641.1"/>
    <property type="molecule type" value="Genomic_DNA"/>
</dbReference>
<feature type="chain" id="PRO_5030009102" description="Porin" evidence="1">
    <location>
        <begin position="24"/>
        <end position="424"/>
    </location>
</feature>
<dbReference type="Proteomes" id="UP000240481">
    <property type="component" value="Unassembled WGS sequence"/>
</dbReference>
<accession>A0A0J8VC53</accession>
<protein>
    <recommendedName>
        <fullName evidence="4">Porin</fullName>
    </recommendedName>
</protein>
<reference evidence="2 3" key="1">
    <citation type="submission" date="2018-01" db="EMBL/GenBank/DDBJ databases">
        <title>Whole genome sequencing of Histamine producing bacteria.</title>
        <authorList>
            <person name="Butler K."/>
        </authorList>
    </citation>
    <scope>NUCLEOTIDE SEQUENCE [LARGE SCALE GENOMIC DNA]</scope>
    <source>
        <strain evidence="2 3">DSM 24669</strain>
    </source>
</reference>
<dbReference type="AlphaFoldDB" id="A0A0J8VC53"/>
<keyword evidence="3" id="KW-1185">Reference proteome</keyword>
<organism evidence="2 3">
    <name type="scientific">Photobacterium swingsii</name>
    <dbReference type="NCBI Taxonomy" id="680026"/>
    <lineage>
        <taxon>Bacteria</taxon>
        <taxon>Pseudomonadati</taxon>
        <taxon>Pseudomonadota</taxon>
        <taxon>Gammaproteobacteria</taxon>
        <taxon>Vibrionales</taxon>
        <taxon>Vibrionaceae</taxon>
        <taxon>Photobacterium</taxon>
    </lineage>
</organism>
<evidence type="ECO:0008006" key="4">
    <source>
        <dbReference type="Google" id="ProtNLM"/>
    </source>
</evidence>
<evidence type="ECO:0000313" key="3">
    <source>
        <dbReference type="Proteomes" id="UP000240481"/>
    </source>
</evidence>